<dbReference type="InterPro" id="IPR046313">
    <property type="entry name" value="DUF6465"/>
</dbReference>
<gene>
    <name evidence="1" type="ORF">IAB44_03325</name>
</gene>
<name>A0A9D1ERL7_9FIRM</name>
<reference evidence="1" key="2">
    <citation type="journal article" date="2021" name="PeerJ">
        <title>Extensive microbial diversity within the chicken gut microbiome revealed by metagenomics and culture.</title>
        <authorList>
            <person name="Gilroy R."/>
            <person name="Ravi A."/>
            <person name="Getino M."/>
            <person name="Pursley I."/>
            <person name="Horton D.L."/>
            <person name="Alikhan N.F."/>
            <person name="Baker D."/>
            <person name="Gharbi K."/>
            <person name="Hall N."/>
            <person name="Watson M."/>
            <person name="Adriaenssens E.M."/>
            <person name="Foster-Nyarko E."/>
            <person name="Jarju S."/>
            <person name="Secka A."/>
            <person name="Antonio M."/>
            <person name="Oren A."/>
            <person name="Chaudhuri R.R."/>
            <person name="La Ragione R."/>
            <person name="Hildebrand F."/>
            <person name="Pallen M.J."/>
        </authorList>
    </citation>
    <scope>NUCLEOTIDE SEQUENCE</scope>
    <source>
        <strain evidence="1">CHK190-19873</strain>
    </source>
</reference>
<reference evidence="1" key="1">
    <citation type="submission" date="2020-10" db="EMBL/GenBank/DDBJ databases">
        <authorList>
            <person name="Gilroy R."/>
        </authorList>
    </citation>
    <scope>NUCLEOTIDE SEQUENCE</scope>
    <source>
        <strain evidence="1">CHK190-19873</strain>
    </source>
</reference>
<evidence type="ECO:0000313" key="1">
    <source>
        <dbReference type="EMBL" id="HIS30569.1"/>
    </source>
</evidence>
<sequence length="142" mass="15544">MEKKKTGRTRAAKTTAKAAAEKAVEVTVAAAEKVSETAAEVAEKVSAADLPAKAEKAVEKAAEKVPAKKTTARRTAVKETVYLQYMGKEINQNDIIEEVKKIWTEQLGKKASEMKTLAVYLKPEENTAYYVINDEVRGSVQI</sequence>
<proteinExistence type="predicted"/>
<organism evidence="1 2">
    <name type="scientific">Candidatus Limivivens intestinipullorum</name>
    <dbReference type="NCBI Taxonomy" id="2840858"/>
    <lineage>
        <taxon>Bacteria</taxon>
        <taxon>Bacillati</taxon>
        <taxon>Bacillota</taxon>
        <taxon>Clostridia</taxon>
        <taxon>Lachnospirales</taxon>
        <taxon>Lachnospiraceae</taxon>
        <taxon>Lachnospiraceae incertae sedis</taxon>
        <taxon>Candidatus Limivivens</taxon>
    </lineage>
</organism>
<dbReference type="Proteomes" id="UP000823935">
    <property type="component" value="Unassembled WGS sequence"/>
</dbReference>
<evidence type="ECO:0000313" key="2">
    <source>
        <dbReference type="Proteomes" id="UP000823935"/>
    </source>
</evidence>
<dbReference type="AlphaFoldDB" id="A0A9D1ERL7"/>
<accession>A0A9D1ERL7</accession>
<dbReference type="Pfam" id="PF20069">
    <property type="entry name" value="DUF6465"/>
    <property type="match status" value="1"/>
</dbReference>
<comment type="caution">
    <text evidence="1">The sequence shown here is derived from an EMBL/GenBank/DDBJ whole genome shotgun (WGS) entry which is preliminary data.</text>
</comment>
<dbReference type="EMBL" id="DVIQ01000019">
    <property type="protein sequence ID" value="HIS30569.1"/>
    <property type="molecule type" value="Genomic_DNA"/>
</dbReference>
<protein>
    <submittedName>
        <fullName evidence="1">Uncharacterized protein</fullName>
    </submittedName>
</protein>